<gene>
    <name evidence="4" type="ORF">BDV25DRAFT_170019</name>
</gene>
<dbReference type="GO" id="GO:0008146">
    <property type="term" value="F:sulfotransferase activity"/>
    <property type="evidence" value="ECO:0007669"/>
    <property type="project" value="InterPro"/>
</dbReference>
<sequence>MTLTPKTDPQGAKHPEPILCSEKDHEIAEYEHGYKFRLHDGRVMPPFIGLERYKMTRSLPLRNTDICFVSWPRPGSTWLSYILVLLTGAEGKSLRDCYHWLESGWLYERGEEEIREAKDPRIFVSHMPYDMALGGDPSQTPCRYIYIARNPKDSWSGWYSGSWDHWLNMFMNGKCHRGDWNEKNILFLQYEDLLKDTRTGIKNIAQFLDIKLSDDALDAITAKASFSQMKGDKFTGMSDVKEAGQFYRKGKIGSWREQFTVAQNDTFDKLYKDRMSNTGLEFEF</sequence>
<dbReference type="Pfam" id="PF00685">
    <property type="entry name" value="Sulfotransfer_1"/>
    <property type="match status" value="1"/>
</dbReference>
<keyword evidence="4" id="KW-0378">Hydrolase</keyword>
<accession>A0A5N6U2F7</accession>
<evidence type="ECO:0000256" key="2">
    <source>
        <dbReference type="ARBA" id="ARBA00022679"/>
    </source>
</evidence>
<keyword evidence="5" id="KW-1185">Reference proteome</keyword>
<dbReference type="InterPro" id="IPR000863">
    <property type="entry name" value="Sulfotransferase_dom"/>
</dbReference>
<dbReference type="SUPFAM" id="SSF52540">
    <property type="entry name" value="P-loop containing nucleoside triphosphate hydrolases"/>
    <property type="match status" value="1"/>
</dbReference>
<organism evidence="4 5">
    <name type="scientific">Aspergillus avenaceus</name>
    <dbReference type="NCBI Taxonomy" id="36643"/>
    <lineage>
        <taxon>Eukaryota</taxon>
        <taxon>Fungi</taxon>
        <taxon>Dikarya</taxon>
        <taxon>Ascomycota</taxon>
        <taxon>Pezizomycotina</taxon>
        <taxon>Eurotiomycetes</taxon>
        <taxon>Eurotiomycetidae</taxon>
        <taxon>Eurotiales</taxon>
        <taxon>Aspergillaceae</taxon>
        <taxon>Aspergillus</taxon>
        <taxon>Aspergillus subgen. Circumdati</taxon>
    </lineage>
</organism>
<protein>
    <submittedName>
        <fullName evidence="4">P-loop containing nucleoside triphosphate hydrolase protein</fullName>
    </submittedName>
</protein>
<dbReference type="Proteomes" id="UP000325780">
    <property type="component" value="Unassembled WGS sequence"/>
</dbReference>
<evidence type="ECO:0000313" key="4">
    <source>
        <dbReference type="EMBL" id="KAE8152785.1"/>
    </source>
</evidence>
<dbReference type="InterPro" id="IPR027417">
    <property type="entry name" value="P-loop_NTPase"/>
</dbReference>
<evidence type="ECO:0000259" key="3">
    <source>
        <dbReference type="Pfam" id="PF00685"/>
    </source>
</evidence>
<dbReference type="EMBL" id="ML742048">
    <property type="protein sequence ID" value="KAE8152785.1"/>
    <property type="molecule type" value="Genomic_DNA"/>
</dbReference>
<feature type="domain" description="Sulfotransferase" evidence="3">
    <location>
        <begin position="64"/>
        <end position="279"/>
    </location>
</feature>
<name>A0A5N6U2F7_ASPAV</name>
<proteinExistence type="inferred from homology"/>
<comment type="similarity">
    <text evidence="1">Belongs to the sulfotransferase 1 family.</text>
</comment>
<dbReference type="Gene3D" id="3.40.50.300">
    <property type="entry name" value="P-loop containing nucleotide triphosphate hydrolases"/>
    <property type="match status" value="1"/>
</dbReference>
<dbReference type="OrthoDB" id="205623at2759"/>
<evidence type="ECO:0000313" key="5">
    <source>
        <dbReference type="Proteomes" id="UP000325780"/>
    </source>
</evidence>
<evidence type="ECO:0000256" key="1">
    <source>
        <dbReference type="ARBA" id="ARBA00005771"/>
    </source>
</evidence>
<dbReference type="AlphaFoldDB" id="A0A5N6U2F7"/>
<dbReference type="GO" id="GO:0016787">
    <property type="term" value="F:hydrolase activity"/>
    <property type="evidence" value="ECO:0007669"/>
    <property type="project" value="UniProtKB-KW"/>
</dbReference>
<keyword evidence="2" id="KW-0808">Transferase</keyword>
<dbReference type="PANTHER" id="PTHR11783">
    <property type="entry name" value="SULFOTRANSFERASE SULT"/>
    <property type="match status" value="1"/>
</dbReference>
<reference evidence="4 5" key="1">
    <citation type="submission" date="2019-04" db="EMBL/GenBank/DDBJ databases">
        <title>Friends and foes A comparative genomics study of 23 Aspergillus species from section Flavi.</title>
        <authorList>
            <consortium name="DOE Joint Genome Institute"/>
            <person name="Kjaerbolling I."/>
            <person name="Vesth T."/>
            <person name="Frisvad J.C."/>
            <person name="Nybo J.L."/>
            <person name="Theobald S."/>
            <person name="Kildgaard S."/>
            <person name="Isbrandt T."/>
            <person name="Kuo A."/>
            <person name="Sato A."/>
            <person name="Lyhne E.K."/>
            <person name="Kogle M.E."/>
            <person name="Wiebenga A."/>
            <person name="Kun R.S."/>
            <person name="Lubbers R.J."/>
            <person name="Makela M.R."/>
            <person name="Barry K."/>
            <person name="Chovatia M."/>
            <person name="Clum A."/>
            <person name="Daum C."/>
            <person name="Haridas S."/>
            <person name="He G."/>
            <person name="LaButti K."/>
            <person name="Lipzen A."/>
            <person name="Mondo S."/>
            <person name="Riley R."/>
            <person name="Salamov A."/>
            <person name="Simmons B.A."/>
            <person name="Magnuson J.K."/>
            <person name="Henrissat B."/>
            <person name="Mortensen U.H."/>
            <person name="Larsen T.O."/>
            <person name="Devries R.P."/>
            <person name="Grigoriev I.V."/>
            <person name="Machida M."/>
            <person name="Baker S.E."/>
            <person name="Andersen M.R."/>
        </authorList>
    </citation>
    <scope>NUCLEOTIDE SEQUENCE [LARGE SCALE GENOMIC DNA]</scope>
    <source>
        <strain evidence="4 5">IBT 18842</strain>
    </source>
</reference>